<dbReference type="CDD" id="cd14798">
    <property type="entry name" value="RX-CC_like"/>
    <property type="match status" value="1"/>
</dbReference>
<dbReference type="PANTHER" id="PTHR23155:SF1185">
    <property type="entry name" value="DISEASE RESISTANCE RPP8-LIKE PROTEIN 3-RELATED"/>
    <property type="match status" value="1"/>
</dbReference>
<evidence type="ECO:0000313" key="9">
    <source>
        <dbReference type="EMBL" id="KAJ9160193.1"/>
    </source>
</evidence>
<keyword evidence="3" id="KW-0611">Plant defense</keyword>
<dbReference type="Gene3D" id="3.80.10.10">
    <property type="entry name" value="Ribonuclease Inhibitor"/>
    <property type="match status" value="1"/>
</dbReference>
<evidence type="ECO:0000259" key="8">
    <source>
        <dbReference type="Pfam" id="PF23598"/>
    </source>
</evidence>
<evidence type="ECO:0000259" key="6">
    <source>
        <dbReference type="Pfam" id="PF18052"/>
    </source>
</evidence>
<dbReference type="InterPro" id="IPR032675">
    <property type="entry name" value="LRR_dom_sf"/>
</dbReference>
<keyword evidence="2" id="KW-0547">Nucleotide-binding</keyword>
<accession>A0ABQ9L774</accession>
<evidence type="ECO:0000313" key="10">
    <source>
        <dbReference type="Proteomes" id="UP001174677"/>
    </source>
</evidence>
<dbReference type="Pfam" id="PF23559">
    <property type="entry name" value="WHD_DRP"/>
    <property type="match status" value="1"/>
</dbReference>
<evidence type="ECO:0000256" key="1">
    <source>
        <dbReference type="ARBA" id="ARBA00022737"/>
    </source>
</evidence>
<reference evidence="9" key="1">
    <citation type="journal article" date="2023" name="Plant Biotechnol. J.">
        <title>Chromosome-level wild Hevea brasiliensis genome provides new tools for genomic-assisted breeding and valuable loci to elevate rubber yield.</title>
        <authorList>
            <person name="Cheng H."/>
            <person name="Song X."/>
            <person name="Hu Y."/>
            <person name="Wu T."/>
            <person name="Yang Q."/>
            <person name="An Z."/>
            <person name="Feng S."/>
            <person name="Deng Z."/>
            <person name="Wu W."/>
            <person name="Zeng X."/>
            <person name="Tu M."/>
            <person name="Wang X."/>
            <person name="Huang H."/>
        </authorList>
    </citation>
    <scope>NUCLEOTIDE SEQUENCE</scope>
    <source>
        <strain evidence="9">MT/VB/25A 57/8</strain>
    </source>
</reference>
<keyword evidence="1" id="KW-0677">Repeat</keyword>
<dbReference type="InterPro" id="IPR002182">
    <property type="entry name" value="NB-ARC"/>
</dbReference>
<comment type="caution">
    <text evidence="9">The sequence shown here is derived from an EMBL/GenBank/DDBJ whole genome shotgun (WGS) entry which is preliminary data.</text>
</comment>
<dbReference type="SUPFAM" id="SSF52540">
    <property type="entry name" value="P-loop containing nucleoside triphosphate hydrolases"/>
    <property type="match status" value="2"/>
</dbReference>
<keyword evidence="10" id="KW-1185">Reference proteome</keyword>
<dbReference type="Gene3D" id="3.40.50.300">
    <property type="entry name" value="P-loop containing nucleotide triphosphate hydrolases"/>
    <property type="match status" value="2"/>
</dbReference>
<dbReference type="InterPro" id="IPR055414">
    <property type="entry name" value="LRR_R13L4/SHOC2-like"/>
</dbReference>
<dbReference type="Gene3D" id="1.10.10.10">
    <property type="entry name" value="Winged helix-like DNA-binding domain superfamily/Winged helix DNA-binding domain"/>
    <property type="match status" value="1"/>
</dbReference>
<evidence type="ECO:0000256" key="2">
    <source>
        <dbReference type="ARBA" id="ARBA00022741"/>
    </source>
</evidence>
<dbReference type="Pfam" id="PF23598">
    <property type="entry name" value="LRR_14"/>
    <property type="match status" value="1"/>
</dbReference>
<name>A0ABQ9L774_HEVBR</name>
<protein>
    <recommendedName>
        <fullName evidence="11">NB-ARC domain-containing protein</fullName>
    </recommendedName>
</protein>
<dbReference type="InterPro" id="IPR038005">
    <property type="entry name" value="RX-like_CC"/>
</dbReference>
<feature type="domain" description="NB-ARC" evidence="5">
    <location>
        <begin position="168"/>
        <end position="253"/>
    </location>
</feature>
<dbReference type="Proteomes" id="UP001174677">
    <property type="component" value="Chromosome 14"/>
</dbReference>
<feature type="domain" description="Disease resistance N-terminal" evidence="6">
    <location>
        <begin position="5"/>
        <end position="87"/>
    </location>
</feature>
<dbReference type="InterPro" id="IPR036388">
    <property type="entry name" value="WH-like_DNA-bd_sf"/>
</dbReference>
<evidence type="ECO:0008006" key="11">
    <source>
        <dbReference type="Google" id="ProtNLM"/>
    </source>
</evidence>
<dbReference type="EMBL" id="JARPOI010000014">
    <property type="protein sequence ID" value="KAJ9160193.1"/>
    <property type="molecule type" value="Genomic_DNA"/>
</dbReference>
<organism evidence="9 10">
    <name type="scientific">Hevea brasiliensis</name>
    <name type="common">Para rubber tree</name>
    <name type="synonym">Siphonia brasiliensis</name>
    <dbReference type="NCBI Taxonomy" id="3981"/>
    <lineage>
        <taxon>Eukaryota</taxon>
        <taxon>Viridiplantae</taxon>
        <taxon>Streptophyta</taxon>
        <taxon>Embryophyta</taxon>
        <taxon>Tracheophyta</taxon>
        <taxon>Spermatophyta</taxon>
        <taxon>Magnoliopsida</taxon>
        <taxon>eudicotyledons</taxon>
        <taxon>Gunneridae</taxon>
        <taxon>Pentapetalae</taxon>
        <taxon>rosids</taxon>
        <taxon>fabids</taxon>
        <taxon>Malpighiales</taxon>
        <taxon>Euphorbiaceae</taxon>
        <taxon>Crotonoideae</taxon>
        <taxon>Micrandreae</taxon>
        <taxon>Hevea</taxon>
    </lineage>
</organism>
<gene>
    <name evidence="9" type="ORF">P3X46_025615</name>
</gene>
<dbReference type="SUPFAM" id="SSF52058">
    <property type="entry name" value="L domain-like"/>
    <property type="match status" value="1"/>
</dbReference>
<proteinExistence type="predicted"/>
<dbReference type="Pfam" id="PF18052">
    <property type="entry name" value="Rx_N"/>
    <property type="match status" value="1"/>
</dbReference>
<feature type="domain" description="Disease resistance R13L4/SHOC-2-like LRR" evidence="8">
    <location>
        <begin position="930"/>
        <end position="1239"/>
    </location>
</feature>
<feature type="coiled-coil region" evidence="4">
    <location>
        <begin position="255"/>
        <end position="441"/>
    </location>
</feature>
<dbReference type="PANTHER" id="PTHR23155">
    <property type="entry name" value="DISEASE RESISTANCE PROTEIN RP"/>
    <property type="match status" value="1"/>
</dbReference>
<sequence>MVEAIVSFAIERIADAVVREASSFYGVRDEVEQLQTELKRIQCFLKDADSKQDQDERVHNCIAEIRDIAYEAEDVIDTFLLKAATGPRKGIWRLIKRATFMVIKVPYLHETGTQIKSIQAKIGSVSTSMLTYGIKFTAGEGSRSTSEMQQRLRRSFPHDEEDDVISLEASLRDVQSQLMMEEEQRRVVSIVGMGGLGKTTLAKTMYNDSHVKQHFDCHSWSFISQQFSTRDVLEGILIEVASKQDKFDLVKMEEEKFLQLRLKRIEEEVDMIVEEQFSKWMLKQKKRMKEDQWYTEEEKLLHLRLERVENEVDNMVEELKQNKRMKEDQLSTVEEKLLQMRLERVENEVDRMVEQQLSKMKLKQNKTMKEDRQPTKEEKLLQLRLERVENEVDRMVEQQWSKLMLKRNKGMKEDEPSTEEEKLLQLRLDTVENEVDEMVEEQLSELMMKKRKRMNEEELSPFEFVKMEEEKLPQLRLEGIENKVDRTEEEQSFNLELKQKKWMEEVQSFKLELKQEKWREEVQSFKLELKQKKWMEEVQLFKLEKRMEEVQFFKMEKRMKEVQSFKSELKKKRRIKEELLFQSMLKQMNVEPMFYAMLERISEEKLVESVFRVLKKKRYLVVLDDIWKNEVWDILKHAFPPKGKKGSKVLLTTRNKEIATYADPHSFPVEPPLLTNDQAWELLSRKAFPKDILINHGYPQEYENLGREMVKKCGGLPLAIVVLGGLLATKKTPREWEAVQRNINAQFFMWEQHHQYGGVYGILALSYHDLPFYLKPFFLYFSQFPEDWEIHKRMLIRMWIAEGFLSQALIRGGDEAMEDMGEQYLEELVNRCMVQVSHRDYTGMGIKTCHMHDLMRDMCVLMAGKENFLGISGHYRETIVARRIALHPKICPDSDQSHSITLLPSNSRHRSFFYFLKEQRYDMKFDHRSLNFDECRLLRVLNLWGLNVEYIPNEIGDLIHLRHLGLRYTKVSMQAALPTSIGNLRSLYTLDVRNNQSLRLPDVVWKLKYLRHLLVDLLKIQEYCRMDTLRNLETLKWAYPASLIRANAMYKLTNLRNLAVGFNRWEEIDSVMKSPIFSKGTLRSLNILARESSFPSLEPLSCCRSLRKLELRGKIPENPSSHHHNLEFLPACLNKLILGNSWLKQDPMSFLEKLPNLRFLYLEDKSFMGTKMVCSTHGFPQLEILKLEWLGVQELKIEVGAVPCLKILHLEKLQELKMIPEGIKFVTTLRELKVINMTEAFARKIQVIDGVEGKDFEKVRHIPSISVSTTV</sequence>
<dbReference type="InterPro" id="IPR027417">
    <property type="entry name" value="P-loop_NTPase"/>
</dbReference>
<evidence type="ECO:0000259" key="5">
    <source>
        <dbReference type="Pfam" id="PF00931"/>
    </source>
</evidence>
<dbReference type="InterPro" id="IPR044974">
    <property type="entry name" value="Disease_R_plants"/>
</dbReference>
<dbReference type="Pfam" id="PF00931">
    <property type="entry name" value="NB-ARC"/>
    <property type="match status" value="2"/>
</dbReference>
<dbReference type="InterPro" id="IPR041118">
    <property type="entry name" value="Rx_N"/>
</dbReference>
<feature type="domain" description="NB-ARC" evidence="5">
    <location>
        <begin position="574"/>
        <end position="691"/>
    </location>
</feature>
<dbReference type="InterPro" id="IPR042197">
    <property type="entry name" value="Apaf_helical"/>
</dbReference>
<dbReference type="Gene3D" id="1.10.8.430">
    <property type="entry name" value="Helical domain of apoptotic protease-activating factors"/>
    <property type="match status" value="1"/>
</dbReference>
<evidence type="ECO:0000259" key="7">
    <source>
        <dbReference type="Pfam" id="PF23559"/>
    </source>
</evidence>
<evidence type="ECO:0000256" key="4">
    <source>
        <dbReference type="SAM" id="Coils"/>
    </source>
</evidence>
<dbReference type="InterPro" id="IPR058922">
    <property type="entry name" value="WHD_DRP"/>
</dbReference>
<keyword evidence="4" id="KW-0175">Coiled coil</keyword>
<evidence type="ECO:0000256" key="3">
    <source>
        <dbReference type="ARBA" id="ARBA00022821"/>
    </source>
</evidence>
<dbReference type="Gene3D" id="1.20.5.4130">
    <property type="match status" value="1"/>
</dbReference>
<dbReference type="PRINTS" id="PR00364">
    <property type="entry name" value="DISEASERSIST"/>
</dbReference>
<feature type="domain" description="Disease resistance protein winged helix" evidence="7">
    <location>
        <begin position="784"/>
        <end position="858"/>
    </location>
</feature>